<dbReference type="GO" id="GO:0005975">
    <property type="term" value="P:carbohydrate metabolic process"/>
    <property type="evidence" value="ECO:0007669"/>
    <property type="project" value="InterPro"/>
</dbReference>
<evidence type="ECO:0008006" key="8">
    <source>
        <dbReference type="Google" id="ProtNLM"/>
    </source>
</evidence>
<protein>
    <recommendedName>
        <fullName evidence="8">Beta-glucanase</fullName>
    </recommendedName>
</protein>
<dbReference type="GO" id="GO:0004553">
    <property type="term" value="F:hydrolase activity, hydrolyzing O-glycosyl compounds"/>
    <property type="evidence" value="ECO:0007669"/>
    <property type="project" value="InterPro"/>
</dbReference>
<keyword evidence="5" id="KW-0732">Signal</keyword>
<dbReference type="Proteomes" id="UP000557717">
    <property type="component" value="Unassembled WGS sequence"/>
</dbReference>
<dbReference type="Pfam" id="PF04616">
    <property type="entry name" value="Glyco_hydro_43"/>
    <property type="match status" value="1"/>
</dbReference>
<comment type="caution">
    <text evidence="6">The sequence shown here is derived from an EMBL/GenBank/DDBJ whole genome shotgun (WGS) entry which is preliminary data.</text>
</comment>
<dbReference type="CDD" id="cd18825">
    <property type="entry name" value="GH43_CtGH43-like"/>
    <property type="match status" value="1"/>
</dbReference>
<keyword evidence="3 4" id="KW-0326">Glycosidase</keyword>
<evidence type="ECO:0000256" key="2">
    <source>
        <dbReference type="ARBA" id="ARBA00022801"/>
    </source>
</evidence>
<accession>A0A840V3E5</accession>
<sequence length="369" mass="41408">MNRALALLTLILAVALPGRAADQFTPGEIWPDDQGVHINAHGGGVLFHEGTYYWFGEHKISGPGGNSAQVGVSCYSSTDLYNWTNQGTALAVEEKHSSEITRGCIIERPKVVYNRKTKKFVMWFHLEHRGQSYATARCAVATADQVTGPYRFVESHRPNRGEWPQNYDRRETNDQWVEYLKRDRRKGQMARDMTVFVDDDDKAYIISSAEENYTLNISLLTDDYLDFTGTFWRIFPGGHNEAPAICKHDGKYWLIASGCTGWDPNEARSYVADSMAGPWTSLGNPCSGPNGAGGMGPEKTWGGQSTYILPIHGKPGQFIAMFDVWRPKDPIDGRYLWLPVNFENDRIKIVCPKSWSLSDLDLVSEANAQ</sequence>
<reference evidence="6 7" key="1">
    <citation type="submission" date="2020-08" db="EMBL/GenBank/DDBJ databases">
        <title>Genomic Encyclopedia of Type Strains, Phase IV (KMG-IV): sequencing the most valuable type-strain genomes for metagenomic binning, comparative biology and taxonomic classification.</title>
        <authorList>
            <person name="Goeker M."/>
        </authorList>
    </citation>
    <scope>NUCLEOTIDE SEQUENCE [LARGE SCALE GENOMIC DNA]</scope>
    <source>
        <strain evidence="6 7">YC6886</strain>
    </source>
</reference>
<evidence type="ECO:0000256" key="1">
    <source>
        <dbReference type="ARBA" id="ARBA00009865"/>
    </source>
</evidence>
<dbReference type="AlphaFoldDB" id="A0A840V3E5"/>
<comment type="similarity">
    <text evidence="1 4">Belongs to the glycosyl hydrolase 43 family.</text>
</comment>
<evidence type="ECO:0000313" key="6">
    <source>
        <dbReference type="EMBL" id="MBB5351566.1"/>
    </source>
</evidence>
<evidence type="ECO:0000256" key="5">
    <source>
        <dbReference type="SAM" id="SignalP"/>
    </source>
</evidence>
<dbReference type="PANTHER" id="PTHR22925">
    <property type="entry name" value="GLYCOSYL HYDROLASE 43 FAMILY MEMBER"/>
    <property type="match status" value="1"/>
</dbReference>
<dbReference type="Gene3D" id="2.115.10.20">
    <property type="entry name" value="Glycosyl hydrolase domain, family 43"/>
    <property type="match status" value="1"/>
</dbReference>
<gene>
    <name evidence="6" type="ORF">HNR46_001803</name>
</gene>
<name>A0A840V3E5_9BACT</name>
<keyword evidence="2 4" id="KW-0378">Hydrolase</keyword>
<dbReference type="RefSeq" id="WP_184017844.1">
    <property type="nucleotide sequence ID" value="NZ_JACHFD010000007.1"/>
</dbReference>
<proteinExistence type="inferred from homology"/>
<evidence type="ECO:0000256" key="4">
    <source>
        <dbReference type="RuleBase" id="RU361187"/>
    </source>
</evidence>
<keyword evidence="7" id="KW-1185">Reference proteome</keyword>
<dbReference type="InterPro" id="IPR023296">
    <property type="entry name" value="Glyco_hydro_beta-prop_sf"/>
</dbReference>
<dbReference type="InterPro" id="IPR006710">
    <property type="entry name" value="Glyco_hydro_43"/>
</dbReference>
<dbReference type="PANTHER" id="PTHR22925:SF3">
    <property type="entry name" value="GLYCOSYL HYDROLASE FAMILY PROTEIN 43"/>
    <property type="match status" value="1"/>
</dbReference>
<evidence type="ECO:0000313" key="7">
    <source>
        <dbReference type="Proteomes" id="UP000557717"/>
    </source>
</evidence>
<feature type="signal peptide" evidence="5">
    <location>
        <begin position="1"/>
        <end position="20"/>
    </location>
</feature>
<evidence type="ECO:0000256" key="3">
    <source>
        <dbReference type="ARBA" id="ARBA00023295"/>
    </source>
</evidence>
<feature type="chain" id="PRO_5032963058" description="Beta-glucanase" evidence="5">
    <location>
        <begin position="21"/>
        <end position="369"/>
    </location>
</feature>
<dbReference type="SUPFAM" id="SSF75005">
    <property type="entry name" value="Arabinanase/levansucrase/invertase"/>
    <property type="match status" value="1"/>
</dbReference>
<dbReference type="EMBL" id="JACHFD010000007">
    <property type="protein sequence ID" value="MBB5351566.1"/>
    <property type="molecule type" value="Genomic_DNA"/>
</dbReference>
<organism evidence="6 7">
    <name type="scientific">Haloferula luteola</name>
    <dbReference type="NCBI Taxonomy" id="595692"/>
    <lineage>
        <taxon>Bacteria</taxon>
        <taxon>Pseudomonadati</taxon>
        <taxon>Verrucomicrobiota</taxon>
        <taxon>Verrucomicrobiia</taxon>
        <taxon>Verrucomicrobiales</taxon>
        <taxon>Verrucomicrobiaceae</taxon>
        <taxon>Haloferula</taxon>
    </lineage>
</organism>